<dbReference type="Gene3D" id="1.10.135.10">
    <property type="entry name" value="ATP:guanido phosphotransferase, N-terminal domain"/>
    <property type="match status" value="1"/>
</dbReference>
<feature type="binding site" evidence="7">
    <location>
        <begin position="368"/>
        <end position="373"/>
    </location>
    <ligand>
        <name>ATP</name>
        <dbReference type="ChEBI" id="CHEBI:30616"/>
    </ligand>
</feature>
<dbReference type="InterPro" id="IPR022414">
    <property type="entry name" value="ATP-guanido_PTrfase_cat"/>
</dbReference>
<evidence type="ECO:0000313" key="12">
    <source>
        <dbReference type="Proteomes" id="UP000887567"/>
    </source>
</evidence>
<dbReference type="EnsemblMetazoa" id="XM_021052006.2">
    <property type="protein sequence ID" value="XP_020907665.1"/>
    <property type="gene ID" value="LOC110245714"/>
</dbReference>
<feature type="binding site" evidence="7">
    <location>
        <begin position="176"/>
        <end position="180"/>
    </location>
    <ligand>
        <name>ATP</name>
        <dbReference type="ChEBI" id="CHEBI:30616"/>
    </ligand>
</feature>
<keyword evidence="5 7" id="KW-0067">ATP-binding</keyword>
<feature type="domain" description="Phosphagen kinase C-terminal" evidence="10">
    <location>
        <begin position="173"/>
        <end position="415"/>
    </location>
</feature>
<feature type="binding site" evidence="7">
    <location>
        <begin position="340"/>
        <end position="344"/>
    </location>
    <ligand>
        <name>ATP</name>
        <dbReference type="ChEBI" id="CHEBI:30616"/>
    </ligand>
</feature>
<evidence type="ECO:0000256" key="4">
    <source>
        <dbReference type="ARBA" id="ARBA00022777"/>
    </source>
</evidence>
<dbReference type="GO" id="GO:0005739">
    <property type="term" value="C:mitochondrion"/>
    <property type="evidence" value="ECO:0007669"/>
    <property type="project" value="TreeGrafter"/>
</dbReference>
<evidence type="ECO:0000313" key="11">
    <source>
        <dbReference type="EnsemblMetazoa" id="XP_020907665.1"/>
    </source>
</evidence>
<dbReference type="FunFam" id="3.30.590.10:FF:000002">
    <property type="entry name" value="Creatine kinase S-type, mitochondrial"/>
    <property type="match status" value="1"/>
</dbReference>
<comment type="similarity">
    <text evidence="1 6 8">Belongs to the ATP:guanido phosphotransferase family.</text>
</comment>
<dbReference type="GO" id="GO:0046314">
    <property type="term" value="P:phosphocreatine biosynthetic process"/>
    <property type="evidence" value="ECO:0007669"/>
    <property type="project" value="InterPro"/>
</dbReference>
<keyword evidence="12" id="KW-1185">Reference proteome</keyword>
<dbReference type="InterPro" id="IPR022415">
    <property type="entry name" value="ATP-guanido_PTrfase_AS"/>
</dbReference>
<dbReference type="RefSeq" id="XP_020907665.1">
    <property type="nucleotide sequence ID" value="XM_021052006.2"/>
</dbReference>
<dbReference type="AlphaFoldDB" id="A0A913XQJ0"/>
<comment type="caution">
    <text evidence="7">Lacks conserved residue(s) required for the propagation of feature annotation.</text>
</comment>
<keyword evidence="3 7" id="KW-0547">Nucleotide-binding</keyword>
<dbReference type="SUPFAM" id="SSF55931">
    <property type="entry name" value="Glutamine synthetase/guanido kinase"/>
    <property type="match status" value="1"/>
</dbReference>
<evidence type="ECO:0008006" key="13">
    <source>
        <dbReference type="Google" id="ProtNLM"/>
    </source>
</evidence>
<keyword evidence="4 7" id="KW-0418">Kinase</keyword>
<dbReference type="GeneID" id="110245714"/>
<dbReference type="PROSITE" id="PS51510">
    <property type="entry name" value="PHOSPHAGEN_KINASE_C"/>
    <property type="match status" value="1"/>
</dbReference>
<evidence type="ECO:0000256" key="3">
    <source>
        <dbReference type="ARBA" id="ARBA00022741"/>
    </source>
</evidence>
<dbReference type="OMA" id="HNNIMAR"/>
<evidence type="ECO:0000256" key="1">
    <source>
        <dbReference type="ARBA" id="ARBA00006798"/>
    </source>
</evidence>
<dbReference type="InterPro" id="IPR022413">
    <property type="entry name" value="ATP-guanido_PTrfase_N"/>
</dbReference>
<dbReference type="Pfam" id="PF02807">
    <property type="entry name" value="ATP-gua_PtransN"/>
    <property type="match status" value="1"/>
</dbReference>
<dbReference type="PROSITE" id="PS51509">
    <property type="entry name" value="PHOSPHAGEN_KINASE_N"/>
    <property type="match status" value="1"/>
</dbReference>
<dbReference type="PANTHER" id="PTHR11547:SF57">
    <property type="entry name" value="PHOSPHAGEN KINASE C-TERMINAL DOMAIN-CONTAINING PROTEIN"/>
    <property type="match status" value="1"/>
</dbReference>
<reference evidence="11" key="1">
    <citation type="submission" date="2022-11" db="UniProtKB">
        <authorList>
            <consortium name="EnsemblMetazoa"/>
        </authorList>
    </citation>
    <scope>IDENTIFICATION</scope>
</reference>
<organism evidence="11 12">
    <name type="scientific">Exaiptasia diaphana</name>
    <name type="common">Tropical sea anemone</name>
    <name type="synonym">Aiptasia pulchella</name>
    <dbReference type="NCBI Taxonomy" id="2652724"/>
    <lineage>
        <taxon>Eukaryota</taxon>
        <taxon>Metazoa</taxon>
        <taxon>Cnidaria</taxon>
        <taxon>Anthozoa</taxon>
        <taxon>Hexacorallia</taxon>
        <taxon>Actiniaria</taxon>
        <taxon>Aiptasiidae</taxon>
        <taxon>Exaiptasia</taxon>
    </lineage>
</organism>
<dbReference type="Proteomes" id="UP000887567">
    <property type="component" value="Unplaced"/>
</dbReference>
<name>A0A913XQJ0_EXADI</name>
<feature type="domain" description="Phosphagen kinase N-terminal" evidence="9">
    <location>
        <begin position="61"/>
        <end position="147"/>
    </location>
</feature>
<evidence type="ECO:0000256" key="7">
    <source>
        <dbReference type="PROSITE-ProRule" id="PRU00843"/>
    </source>
</evidence>
<sequence>MAGLLRNFVSPDTLDDWKESIRSFISCLQDRRLGMAGIGFGTAMLMYTTRKSITNQREITDKEEALANYPSLWNHSNLMAKHLTPDLYAKLLCFQTSSGFTLDQAIQPGIDNPSHPHICVSGIIAGDEESYQVFGELFDRIIEERHNGYKKTSMHVTDLNPAKLKHGKFDENFVQSCRVRASRSLKGYRLPPMCSRKERRAIEAFVKSVLSSLSGDLEGCYYSISALASDDCHHLVFDQSHLDKPTNRYFVSSGLARDWPDARGIWQSKDKNLIVRVNEEDHLKIIATEAGGDIEKVYERFYKGITELERRIEACGAVFMRNSHLGNITTCPSNLGTSLRASVLVKLPNLGKDTRFAAILCALRLQKRGTDGLEKPIEDDVYDISNADRLGYTEVQLVQKLIDGVNLLVKMEKRLERGQSLTDIAPFRL</sequence>
<proteinExistence type="inferred from homology"/>
<evidence type="ECO:0000259" key="10">
    <source>
        <dbReference type="PROSITE" id="PS51510"/>
    </source>
</evidence>
<evidence type="ECO:0000256" key="8">
    <source>
        <dbReference type="RuleBase" id="RU000505"/>
    </source>
</evidence>
<dbReference type="GO" id="GO:0005524">
    <property type="term" value="F:ATP binding"/>
    <property type="evidence" value="ECO:0007669"/>
    <property type="project" value="UniProtKB-UniRule"/>
</dbReference>
<evidence type="ECO:0000256" key="5">
    <source>
        <dbReference type="ARBA" id="ARBA00022840"/>
    </source>
</evidence>
<dbReference type="OrthoDB" id="430219at2759"/>
<dbReference type="KEGG" id="epa:110245714"/>
<dbReference type="GO" id="GO:0004111">
    <property type="term" value="F:creatine kinase activity"/>
    <property type="evidence" value="ECO:0007669"/>
    <property type="project" value="InterPro"/>
</dbReference>
<accession>A0A913XQJ0</accession>
<dbReference type="InterPro" id="IPR000749">
    <property type="entry name" value="ATP-guanido_PTrfase"/>
</dbReference>
<dbReference type="FunFam" id="1.10.135.10:FF:000005">
    <property type="entry name" value="Glycocyamine kinase beta chain"/>
    <property type="match status" value="1"/>
</dbReference>
<dbReference type="Pfam" id="PF00217">
    <property type="entry name" value="ATP-gua_Ptrans"/>
    <property type="match status" value="1"/>
</dbReference>
<protein>
    <recommendedName>
        <fullName evidence="13">Creatine kinase</fullName>
    </recommendedName>
</protein>
<dbReference type="InterPro" id="IPR036802">
    <property type="entry name" value="ATP-guanido_PTrfase_N_sf"/>
</dbReference>
<evidence type="ECO:0000256" key="2">
    <source>
        <dbReference type="ARBA" id="ARBA00022679"/>
    </source>
</evidence>
<dbReference type="PROSITE" id="PS00112">
    <property type="entry name" value="PHOSPHAGEN_KINASE"/>
    <property type="match status" value="1"/>
</dbReference>
<dbReference type="PANTHER" id="PTHR11547">
    <property type="entry name" value="ARGININE OR CREATINE KINASE"/>
    <property type="match status" value="1"/>
</dbReference>
<dbReference type="InterPro" id="IPR014746">
    <property type="entry name" value="Gln_synth/guanido_kin_cat_dom"/>
</dbReference>
<dbReference type="SUPFAM" id="SSF48034">
    <property type="entry name" value="Guanido kinase N-terminal domain"/>
    <property type="match status" value="1"/>
</dbReference>
<evidence type="ECO:0000256" key="6">
    <source>
        <dbReference type="PROSITE-ProRule" id="PRU00842"/>
    </source>
</evidence>
<dbReference type="Gene3D" id="3.30.590.10">
    <property type="entry name" value="Glutamine synthetase/guanido kinase, catalytic domain"/>
    <property type="match status" value="1"/>
</dbReference>
<keyword evidence="2 7" id="KW-0808">Transferase</keyword>
<evidence type="ECO:0000259" key="9">
    <source>
        <dbReference type="PROSITE" id="PS51509"/>
    </source>
</evidence>